<reference evidence="10 11" key="1">
    <citation type="submission" date="2018-11" db="EMBL/GenBank/DDBJ databases">
        <title>Genome squencing of methanotrophic bacteria isolated from alkaline groundwater in Korea.</title>
        <authorList>
            <person name="Nguyen L.N."/>
        </authorList>
    </citation>
    <scope>NUCLEOTIDE SEQUENCE [LARGE SCALE GENOMIC DNA]</scope>
    <source>
        <strain evidence="10 11">GW6</strain>
    </source>
</reference>
<dbReference type="InterPro" id="IPR058533">
    <property type="entry name" value="Cation_efflux_TM"/>
</dbReference>
<accession>A0A3G8M199</accession>
<evidence type="ECO:0000256" key="3">
    <source>
        <dbReference type="ARBA" id="ARBA00022448"/>
    </source>
</evidence>
<evidence type="ECO:0000256" key="2">
    <source>
        <dbReference type="ARBA" id="ARBA00008114"/>
    </source>
</evidence>
<feature type="transmembrane region" description="Helical" evidence="7">
    <location>
        <begin position="120"/>
        <end position="137"/>
    </location>
</feature>
<feature type="transmembrane region" description="Helical" evidence="7">
    <location>
        <begin position="21"/>
        <end position="39"/>
    </location>
</feature>
<dbReference type="Pfam" id="PF01545">
    <property type="entry name" value="Cation_efflux"/>
    <property type="match status" value="1"/>
</dbReference>
<protein>
    <submittedName>
        <fullName evidence="10">Cation transporter</fullName>
    </submittedName>
</protein>
<evidence type="ECO:0000256" key="5">
    <source>
        <dbReference type="ARBA" id="ARBA00022989"/>
    </source>
</evidence>
<dbReference type="KEGG" id="mros:EHO51_02480"/>
<organism evidence="10 11">
    <name type="scientific">Methylocystis rosea</name>
    <dbReference type="NCBI Taxonomy" id="173366"/>
    <lineage>
        <taxon>Bacteria</taxon>
        <taxon>Pseudomonadati</taxon>
        <taxon>Pseudomonadota</taxon>
        <taxon>Alphaproteobacteria</taxon>
        <taxon>Hyphomicrobiales</taxon>
        <taxon>Methylocystaceae</taxon>
        <taxon>Methylocystis</taxon>
    </lineage>
</organism>
<keyword evidence="6 7" id="KW-0472">Membrane</keyword>
<feature type="transmembrane region" description="Helical" evidence="7">
    <location>
        <begin position="87"/>
        <end position="108"/>
    </location>
</feature>
<dbReference type="PANTHER" id="PTHR43840:SF15">
    <property type="entry name" value="MITOCHONDRIAL METAL TRANSPORTER 1-RELATED"/>
    <property type="match status" value="1"/>
</dbReference>
<feature type="domain" description="Cation efflux protein transmembrane" evidence="8">
    <location>
        <begin position="20"/>
        <end position="213"/>
    </location>
</feature>
<proteinExistence type="inferred from homology"/>
<dbReference type="Pfam" id="PF16916">
    <property type="entry name" value="ZT_dimer"/>
    <property type="match status" value="3"/>
</dbReference>
<dbReference type="AlphaFoldDB" id="A0A3G8M199"/>
<dbReference type="EMBL" id="CP034086">
    <property type="protein sequence ID" value="AZG75696.1"/>
    <property type="molecule type" value="Genomic_DNA"/>
</dbReference>
<dbReference type="InterPro" id="IPR036837">
    <property type="entry name" value="Cation_efflux_CTD_sf"/>
</dbReference>
<dbReference type="GO" id="GO:0015093">
    <property type="term" value="F:ferrous iron transmembrane transporter activity"/>
    <property type="evidence" value="ECO:0007669"/>
    <property type="project" value="TreeGrafter"/>
</dbReference>
<dbReference type="PANTHER" id="PTHR43840">
    <property type="entry name" value="MITOCHONDRIAL METAL TRANSPORTER 1-RELATED"/>
    <property type="match status" value="1"/>
</dbReference>
<evidence type="ECO:0000259" key="8">
    <source>
        <dbReference type="Pfam" id="PF01545"/>
    </source>
</evidence>
<dbReference type="InterPro" id="IPR027469">
    <property type="entry name" value="Cation_efflux_TMD_sf"/>
</dbReference>
<keyword evidence="5 7" id="KW-1133">Transmembrane helix</keyword>
<dbReference type="GO" id="GO:0005886">
    <property type="term" value="C:plasma membrane"/>
    <property type="evidence" value="ECO:0007669"/>
    <property type="project" value="TreeGrafter"/>
</dbReference>
<evidence type="ECO:0000313" key="11">
    <source>
        <dbReference type="Proteomes" id="UP000273982"/>
    </source>
</evidence>
<dbReference type="Proteomes" id="UP000273982">
    <property type="component" value="Chromosome"/>
</dbReference>
<dbReference type="InterPro" id="IPR027470">
    <property type="entry name" value="Cation_efflux_CTD"/>
</dbReference>
<dbReference type="SUPFAM" id="SSF161111">
    <property type="entry name" value="Cation efflux protein transmembrane domain-like"/>
    <property type="match status" value="1"/>
</dbReference>
<dbReference type="Gene3D" id="1.20.1510.10">
    <property type="entry name" value="Cation efflux protein transmembrane domain"/>
    <property type="match status" value="1"/>
</dbReference>
<dbReference type="GO" id="GO:0015341">
    <property type="term" value="F:zinc efflux antiporter activity"/>
    <property type="evidence" value="ECO:0007669"/>
    <property type="project" value="TreeGrafter"/>
</dbReference>
<dbReference type="NCBIfam" id="TIGR01297">
    <property type="entry name" value="CDF"/>
    <property type="match status" value="1"/>
</dbReference>
<evidence type="ECO:0000313" key="10">
    <source>
        <dbReference type="EMBL" id="AZG75696.1"/>
    </source>
</evidence>
<sequence>MTETKALPRAATSVKLAAAKASIAASALLAAAKLAAGLWSGSLALLSESGHAFVDTGATVLTFFAVREAEKPADEEHHYGHGKYEALAALIQTGFLFGLALFIVGEAWRRLQETDVVIDAGWPIYGVLVVSIIVDFVRSRQLRRIAKEEGSDALAADALHFSSDLVSSALVLLGLVAAHYGFERGDALAALGVALFIGIAGFRLGRRTIDTLLDAAPREMAPHLERAIADVPGVIAIESLRLRTIGPDIVGEATIGVSRGLRVEQAARIKSAVADAIATVTPRARVTLSIEPQALDDETIAERILLVGARRHIHAHHVIAQQIEGRLSIGVDVELDGAMPLGRAHAIAADFESALRDEFGADAEVDTHIEPLELQLLAAQVADPATAGAIEAALTRVAAQTRPPAQVRDVRVRETAGGIVVNFRCRLDAAVSVQSAHDALDEIERRTREEFPAILRIVGRAEPGDRSAAA</sequence>
<feature type="transmembrane region" description="Helical" evidence="7">
    <location>
        <begin position="158"/>
        <end position="181"/>
    </location>
</feature>
<evidence type="ECO:0000256" key="4">
    <source>
        <dbReference type="ARBA" id="ARBA00022692"/>
    </source>
</evidence>
<dbReference type="SUPFAM" id="SSF160240">
    <property type="entry name" value="Cation efflux protein cytoplasmic domain-like"/>
    <property type="match status" value="3"/>
</dbReference>
<feature type="transmembrane region" description="Helical" evidence="7">
    <location>
        <begin position="187"/>
        <end position="205"/>
    </location>
</feature>
<dbReference type="InterPro" id="IPR002524">
    <property type="entry name" value="Cation_efflux"/>
</dbReference>
<keyword evidence="4 7" id="KW-0812">Transmembrane</keyword>
<evidence type="ECO:0000259" key="9">
    <source>
        <dbReference type="Pfam" id="PF16916"/>
    </source>
</evidence>
<dbReference type="InterPro" id="IPR050291">
    <property type="entry name" value="CDF_Transporter"/>
</dbReference>
<feature type="domain" description="Cation efflux protein cytoplasmic" evidence="9">
    <location>
        <begin position="222"/>
        <end position="292"/>
    </location>
</feature>
<dbReference type="GO" id="GO:0006882">
    <property type="term" value="P:intracellular zinc ion homeostasis"/>
    <property type="evidence" value="ECO:0007669"/>
    <property type="project" value="TreeGrafter"/>
</dbReference>
<feature type="domain" description="Cation efflux protein cytoplasmic" evidence="9">
    <location>
        <begin position="311"/>
        <end position="371"/>
    </location>
</feature>
<evidence type="ECO:0000256" key="1">
    <source>
        <dbReference type="ARBA" id="ARBA00004141"/>
    </source>
</evidence>
<comment type="subcellular location">
    <subcellularLocation>
        <location evidence="1">Membrane</location>
        <topology evidence="1">Multi-pass membrane protein</topology>
    </subcellularLocation>
</comment>
<evidence type="ECO:0000256" key="7">
    <source>
        <dbReference type="SAM" id="Phobius"/>
    </source>
</evidence>
<comment type="similarity">
    <text evidence="2">Belongs to the cation diffusion facilitator (CDF) transporter (TC 2.A.4) family.</text>
</comment>
<dbReference type="RefSeq" id="WP_124737560.1">
    <property type="nucleotide sequence ID" value="NZ_CP034086.1"/>
</dbReference>
<name>A0A3G8M199_9HYPH</name>
<feature type="domain" description="Cation efflux protein cytoplasmic" evidence="9">
    <location>
        <begin position="404"/>
        <end position="455"/>
    </location>
</feature>
<dbReference type="GO" id="GO:0015086">
    <property type="term" value="F:cadmium ion transmembrane transporter activity"/>
    <property type="evidence" value="ECO:0007669"/>
    <property type="project" value="TreeGrafter"/>
</dbReference>
<dbReference type="Gene3D" id="3.30.70.1350">
    <property type="entry name" value="Cation efflux protein, cytoplasmic domain"/>
    <property type="match status" value="3"/>
</dbReference>
<keyword evidence="3" id="KW-0813">Transport</keyword>
<evidence type="ECO:0000256" key="6">
    <source>
        <dbReference type="ARBA" id="ARBA00023136"/>
    </source>
</evidence>
<gene>
    <name evidence="10" type="ORF">EHO51_02480</name>
</gene>